<dbReference type="PANTHER" id="PTHR47977">
    <property type="entry name" value="RAS-RELATED PROTEIN RAB"/>
    <property type="match status" value="1"/>
</dbReference>
<dbReference type="GO" id="GO:0003924">
    <property type="term" value="F:GTPase activity"/>
    <property type="evidence" value="ECO:0007669"/>
    <property type="project" value="InterPro"/>
</dbReference>
<dbReference type="SMART" id="SM00173">
    <property type="entry name" value="RAS"/>
    <property type="match status" value="1"/>
</dbReference>
<dbReference type="SMART" id="SM00174">
    <property type="entry name" value="RHO"/>
    <property type="match status" value="1"/>
</dbReference>
<name>A0AAV6V349_9ARAC</name>
<dbReference type="Gene3D" id="3.40.50.300">
    <property type="entry name" value="P-loop containing nucleotide triphosphate hydrolases"/>
    <property type="match status" value="1"/>
</dbReference>
<dbReference type="SUPFAM" id="SSF52540">
    <property type="entry name" value="P-loop containing nucleoside triphosphate hydrolases"/>
    <property type="match status" value="1"/>
</dbReference>
<dbReference type="InterPro" id="IPR050227">
    <property type="entry name" value="Rab"/>
</dbReference>
<keyword evidence="2" id="KW-0342">GTP-binding</keyword>
<proteinExistence type="predicted"/>
<dbReference type="FunFam" id="3.40.50.300:FF:001329">
    <property type="entry name" value="Small GTP-binding protein, putative"/>
    <property type="match status" value="1"/>
</dbReference>
<evidence type="ECO:0000256" key="2">
    <source>
        <dbReference type="ARBA" id="ARBA00023134"/>
    </source>
</evidence>
<dbReference type="SMART" id="SM00175">
    <property type="entry name" value="RAB"/>
    <property type="match status" value="1"/>
</dbReference>
<dbReference type="EMBL" id="JAFNEN010000173">
    <property type="protein sequence ID" value="KAG8190822.1"/>
    <property type="molecule type" value="Genomic_DNA"/>
</dbReference>
<dbReference type="CDD" id="cd00154">
    <property type="entry name" value="Rab"/>
    <property type="match status" value="1"/>
</dbReference>
<evidence type="ECO:0000256" key="1">
    <source>
        <dbReference type="ARBA" id="ARBA00022741"/>
    </source>
</evidence>
<sequence>MARNVNKAGSSSFCFKLILLGDYNVGKSSIFRRFKDNTFKEDTKLTVGTDNYGKIIEVGQQNATLLLWDTVGTERFRTLTRNYFRNAHACLLVFSSDEPDSLASLSQWVADAHDFAEGSLKVLVRNKIDLKCSTSQDKVNAFALHHDCDIVFNVSAKTGEGIHEMFETVSQKLTLHNSQSQKRQPLFEDVHHLDSGDTKLSCC</sequence>
<reference evidence="3 4" key="1">
    <citation type="journal article" date="2022" name="Nat. Ecol. Evol.">
        <title>A masculinizing supergene underlies an exaggerated male reproductive morph in a spider.</title>
        <authorList>
            <person name="Hendrickx F."/>
            <person name="De Corte Z."/>
            <person name="Sonet G."/>
            <person name="Van Belleghem S.M."/>
            <person name="Kostlbacher S."/>
            <person name="Vangestel C."/>
        </authorList>
    </citation>
    <scope>NUCLEOTIDE SEQUENCE [LARGE SCALE GENOMIC DNA]</scope>
    <source>
        <strain evidence="3">W744_W776</strain>
    </source>
</reference>
<protein>
    <submittedName>
        <fullName evidence="3">Uncharacterized protein</fullName>
    </submittedName>
</protein>
<gene>
    <name evidence="3" type="ORF">JTE90_028319</name>
</gene>
<dbReference type="Proteomes" id="UP000827092">
    <property type="component" value="Unassembled WGS sequence"/>
</dbReference>
<comment type="caution">
    <text evidence="3">The sequence shown here is derived from an EMBL/GenBank/DDBJ whole genome shotgun (WGS) entry which is preliminary data.</text>
</comment>
<dbReference type="InterPro" id="IPR001806">
    <property type="entry name" value="Small_GTPase"/>
</dbReference>
<dbReference type="NCBIfam" id="TIGR00231">
    <property type="entry name" value="small_GTP"/>
    <property type="match status" value="1"/>
</dbReference>
<dbReference type="InterPro" id="IPR027417">
    <property type="entry name" value="P-loop_NTPase"/>
</dbReference>
<dbReference type="GO" id="GO:0005525">
    <property type="term" value="F:GTP binding"/>
    <property type="evidence" value="ECO:0007669"/>
    <property type="project" value="UniProtKB-KW"/>
</dbReference>
<evidence type="ECO:0000313" key="4">
    <source>
        <dbReference type="Proteomes" id="UP000827092"/>
    </source>
</evidence>
<dbReference type="PRINTS" id="PR00449">
    <property type="entry name" value="RASTRNSFRMNG"/>
</dbReference>
<keyword evidence="1" id="KW-0547">Nucleotide-binding</keyword>
<dbReference type="Pfam" id="PF00071">
    <property type="entry name" value="Ras"/>
    <property type="match status" value="1"/>
</dbReference>
<dbReference type="AlphaFoldDB" id="A0AAV6V349"/>
<accession>A0AAV6V349</accession>
<dbReference type="InterPro" id="IPR005225">
    <property type="entry name" value="Small_GTP-bd"/>
</dbReference>
<organism evidence="3 4">
    <name type="scientific">Oedothorax gibbosus</name>
    <dbReference type="NCBI Taxonomy" id="931172"/>
    <lineage>
        <taxon>Eukaryota</taxon>
        <taxon>Metazoa</taxon>
        <taxon>Ecdysozoa</taxon>
        <taxon>Arthropoda</taxon>
        <taxon>Chelicerata</taxon>
        <taxon>Arachnida</taxon>
        <taxon>Araneae</taxon>
        <taxon>Araneomorphae</taxon>
        <taxon>Entelegynae</taxon>
        <taxon>Araneoidea</taxon>
        <taxon>Linyphiidae</taxon>
        <taxon>Erigoninae</taxon>
        <taxon>Oedothorax</taxon>
    </lineage>
</organism>
<keyword evidence="4" id="KW-1185">Reference proteome</keyword>
<dbReference type="PROSITE" id="PS51419">
    <property type="entry name" value="RAB"/>
    <property type="match status" value="1"/>
</dbReference>
<evidence type="ECO:0000313" key="3">
    <source>
        <dbReference type="EMBL" id="KAG8190822.1"/>
    </source>
</evidence>